<dbReference type="InterPro" id="IPR036259">
    <property type="entry name" value="MFS_trans_sf"/>
</dbReference>
<keyword evidence="6 8" id="KW-0472">Membrane</keyword>
<feature type="transmembrane region" description="Helical" evidence="8">
    <location>
        <begin position="186"/>
        <end position="206"/>
    </location>
</feature>
<feature type="transmembrane region" description="Helical" evidence="8">
    <location>
        <begin position="98"/>
        <end position="117"/>
    </location>
</feature>
<feature type="transmembrane region" description="Helical" evidence="8">
    <location>
        <begin position="251"/>
        <end position="270"/>
    </location>
</feature>
<feature type="region of interest" description="Disordered" evidence="7">
    <location>
        <begin position="1"/>
        <end position="24"/>
    </location>
</feature>
<evidence type="ECO:0000256" key="2">
    <source>
        <dbReference type="ARBA" id="ARBA00022448"/>
    </source>
</evidence>
<feature type="transmembrane region" description="Helical" evidence="8">
    <location>
        <begin position="218"/>
        <end position="239"/>
    </location>
</feature>
<dbReference type="InterPro" id="IPR020846">
    <property type="entry name" value="MFS_dom"/>
</dbReference>
<dbReference type="InterPro" id="IPR011701">
    <property type="entry name" value="MFS"/>
</dbReference>
<dbReference type="PRINTS" id="PR01036">
    <property type="entry name" value="TCRTETB"/>
</dbReference>
<organism evidence="10 11">
    <name type="scientific">Leifsonia kafniensis</name>
    <dbReference type="NCBI Taxonomy" id="475957"/>
    <lineage>
        <taxon>Bacteria</taxon>
        <taxon>Bacillati</taxon>
        <taxon>Actinomycetota</taxon>
        <taxon>Actinomycetes</taxon>
        <taxon>Micrococcales</taxon>
        <taxon>Microbacteriaceae</taxon>
        <taxon>Leifsonia</taxon>
    </lineage>
</organism>
<feature type="transmembrane region" description="Helical" evidence="8">
    <location>
        <begin position="291"/>
        <end position="312"/>
    </location>
</feature>
<evidence type="ECO:0000313" key="10">
    <source>
        <dbReference type="EMBL" id="GAA3881632.1"/>
    </source>
</evidence>
<feature type="transmembrane region" description="Helical" evidence="8">
    <location>
        <begin position="424"/>
        <end position="443"/>
    </location>
</feature>
<feature type="transmembrane region" description="Helical" evidence="8">
    <location>
        <begin position="156"/>
        <end position="174"/>
    </location>
</feature>
<dbReference type="NCBIfam" id="TIGR00711">
    <property type="entry name" value="efflux_EmrB"/>
    <property type="match status" value="1"/>
</dbReference>
<comment type="caution">
    <text evidence="10">The sequence shown here is derived from an EMBL/GenBank/DDBJ whole genome shotgun (WGS) entry which is preliminary data.</text>
</comment>
<dbReference type="CDD" id="cd17502">
    <property type="entry name" value="MFS_Azr1_MDR_like"/>
    <property type="match status" value="1"/>
</dbReference>
<evidence type="ECO:0000256" key="4">
    <source>
        <dbReference type="ARBA" id="ARBA00022692"/>
    </source>
</evidence>
<proteinExistence type="predicted"/>
<protein>
    <recommendedName>
        <fullName evidence="9">Major facilitator superfamily (MFS) profile domain-containing protein</fullName>
    </recommendedName>
</protein>
<feature type="transmembrane region" description="Helical" evidence="8">
    <location>
        <begin position="353"/>
        <end position="372"/>
    </location>
</feature>
<dbReference type="Gene3D" id="1.20.1250.20">
    <property type="entry name" value="MFS general substrate transporter like domains"/>
    <property type="match status" value="1"/>
</dbReference>
<keyword evidence="3" id="KW-1003">Cell membrane</keyword>
<dbReference type="InterPro" id="IPR004638">
    <property type="entry name" value="EmrB-like"/>
</dbReference>
<name>A0ABP7KL97_9MICO</name>
<comment type="subcellular location">
    <subcellularLocation>
        <location evidence="1">Cell membrane</location>
        <topology evidence="1">Multi-pass membrane protein</topology>
    </subcellularLocation>
</comment>
<sequence length="595" mass="61822">MSRTQSTTDSPPIPPTTGGPDANMSKRQVLESLSGLLLGMFVSILAGTVVSTSMPLIISDLKGDQSAYTWVITATLLATTVSTPLWGKFADLFNRKLLIQLALVIFVLGSALAGFSQNTETLIVFRVLQGLGAGGLAALSQIIMADIISPRDRGKYAGLFGGVMALGTVGGPLLGGVVTDAFGWRWNFFIALPVAILAIVMLQLTLRLPKHPKRKVHIDYLGAVLIAGGISLLLIWVTMAGNQFEWASGSSFAMVIGAALLLIAAVIVEFKVPEPIIPLTMFKNRTFTLSVIASISVGVAMFGTSVFLSQYMQLARGATPTESGLLTIPMMGGLLIASTFFGNLVSRRGKWKAIMVSGSVLIVAGSVLLGTLKYDTSLVFVGIYMAILGAGVGMVMQNLVLVVQNSIEVKNLGVATSAVTFFRSLGGTIGVSVLGSVLGTFVAQHIKDGIPLLGKADQATAIETLGSGTIPHVSLLPDAIRTLVESAYGSGVGTVFLVSAPLALVTLIAVIFMPNASLGTKTAVQLKNAAGRKTGSIPTAAAVAAERKRELEDAEDTLIEVSAASVGLLPVGEAHPTGSIEVVETASEGTPGSSR</sequence>
<keyword evidence="5 8" id="KW-1133">Transmembrane helix</keyword>
<reference evidence="11" key="1">
    <citation type="journal article" date="2019" name="Int. J. Syst. Evol. Microbiol.">
        <title>The Global Catalogue of Microorganisms (GCM) 10K type strain sequencing project: providing services to taxonomists for standard genome sequencing and annotation.</title>
        <authorList>
            <consortium name="The Broad Institute Genomics Platform"/>
            <consortium name="The Broad Institute Genome Sequencing Center for Infectious Disease"/>
            <person name="Wu L."/>
            <person name="Ma J."/>
        </authorList>
    </citation>
    <scope>NUCLEOTIDE SEQUENCE [LARGE SCALE GENOMIC DNA]</scope>
    <source>
        <strain evidence="11">JCM 17021</strain>
    </source>
</reference>
<dbReference type="PANTHER" id="PTHR23501">
    <property type="entry name" value="MAJOR FACILITATOR SUPERFAMILY"/>
    <property type="match status" value="1"/>
</dbReference>
<dbReference type="PANTHER" id="PTHR23501:SF197">
    <property type="entry name" value="COMD"/>
    <property type="match status" value="1"/>
</dbReference>
<evidence type="ECO:0000256" key="6">
    <source>
        <dbReference type="ARBA" id="ARBA00023136"/>
    </source>
</evidence>
<feature type="transmembrane region" description="Helical" evidence="8">
    <location>
        <begin position="33"/>
        <end position="55"/>
    </location>
</feature>
<keyword evidence="11" id="KW-1185">Reference proteome</keyword>
<gene>
    <name evidence="10" type="ORF">GCM10022381_24860</name>
</gene>
<evidence type="ECO:0000256" key="3">
    <source>
        <dbReference type="ARBA" id="ARBA00022475"/>
    </source>
</evidence>
<feature type="transmembrane region" description="Helical" evidence="8">
    <location>
        <begin position="487"/>
        <end position="512"/>
    </location>
</feature>
<dbReference type="SUPFAM" id="SSF103473">
    <property type="entry name" value="MFS general substrate transporter"/>
    <property type="match status" value="1"/>
</dbReference>
<feature type="transmembrane region" description="Helical" evidence="8">
    <location>
        <begin position="123"/>
        <end position="144"/>
    </location>
</feature>
<keyword evidence="4 8" id="KW-0812">Transmembrane</keyword>
<dbReference type="Gene3D" id="1.20.1720.10">
    <property type="entry name" value="Multidrug resistance protein D"/>
    <property type="match status" value="1"/>
</dbReference>
<feature type="transmembrane region" description="Helical" evidence="8">
    <location>
        <begin position="67"/>
        <end position="86"/>
    </location>
</feature>
<evidence type="ECO:0000256" key="7">
    <source>
        <dbReference type="SAM" id="MobiDB-lite"/>
    </source>
</evidence>
<feature type="compositionally biased region" description="Low complexity" evidence="7">
    <location>
        <begin position="1"/>
        <end position="10"/>
    </location>
</feature>
<accession>A0ABP7KL97</accession>
<dbReference type="PROSITE" id="PS50850">
    <property type="entry name" value="MFS"/>
    <property type="match status" value="1"/>
</dbReference>
<evidence type="ECO:0000256" key="5">
    <source>
        <dbReference type="ARBA" id="ARBA00022989"/>
    </source>
</evidence>
<dbReference type="Pfam" id="PF07690">
    <property type="entry name" value="MFS_1"/>
    <property type="match status" value="1"/>
</dbReference>
<dbReference type="EMBL" id="BAABCN010000007">
    <property type="protein sequence ID" value="GAA3881632.1"/>
    <property type="molecule type" value="Genomic_DNA"/>
</dbReference>
<feature type="domain" description="Major facilitator superfamily (MFS) profile" evidence="9">
    <location>
        <begin position="32"/>
        <end position="518"/>
    </location>
</feature>
<evidence type="ECO:0000256" key="1">
    <source>
        <dbReference type="ARBA" id="ARBA00004651"/>
    </source>
</evidence>
<keyword evidence="2" id="KW-0813">Transport</keyword>
<feature type="transmembrane region" description="Helical" evidence="8">
    <location>
        <begin position="378"/>
        <end position="403"/>
    </location>
</feature>
<feature type="transmembrane region" description="Helical" evidence="8">
    <location>
        <begin position="324"/>
        <end position="346"/>
    </location>
</feature>
<evidence type="ECO:0000259" key="9">
    <source>
        <dbReference type="PROSITE" id="PS50850"/>
    </source>
</evidence>
<evidence type="ECO:0000313" key="11">
    <source>
        <dbReference type="Proteomes" id="UP001501803"/>
    </source>
</evidence>
<dbReference type="Proteomes" id="UP001501803">
    <property type="component" value="Unassembled WGS sequence"/>
</dbReference>
<evidence type="ECO:0000256" key="8">
    <source>
        <dbReference type="SAM" id="Phobius"/>
    </source>
</evidence>